<dbReference type="GO" id="GO:0030322">
    <property type="term" value="P:stabilization of membrane potential"/>
    <property type="evidence" value="ECO:0007669"/>
    <property type="project" value="TreeGrafter"/>
</dbReference>
<feature type="domain" description="Potassium channel" evidence="11">
    <location>
        <begin position="94"/>
        <end position="149"/>
    </location>
</feature>
<dbReference type="GO" id="GO:0005886">
    <property type="term" value="C:plasma membrane"/>
    <property type="evidence" value="ECO:0007669"/>
    <property type="project" value="TreeGrafter"/>
</dbReference>
<dbReference type="GO" id="GO:0015271">
    <property type="term" value="F:outward rectifier potassium channel activity"/>
    <property type="evidence" value="ECO:0007669"/>
    <property type="project" value="TreeGrafter"/>
</dbReference>
<dbReference type="GO" id="GO:0022841">
    <property type="term" value="F:potassium ion leak channel activity"/>
    <property type="evidence" value="ECO:0007669"/>
    <property type="project" value="TreeGrafter"/>
</dbReference>
<dbReference type="InterPro" id="IPR003280">
    <property type="entry name" value="2pore_dom_K_chnl"/>
</dbReference>
<keyword evidence="2 8" id="KW-0813">Transport</keyword>
<name>A0A6P8HDI1_ACTTE</name>
<keyword evidence="4 10" id="KW-1133">Transmembrane helix</keyword>
<evidence type="ECO:0000256" key="4">
    <source>
        <dbReference type="ARBA" id="ARBA00022989"/>
    </source>
</evidence>
<comment type="similarity">
    <text evidence="8">Belongs to the two pore domain potassium channel (TC 1.A.1.8) family.</text>
</comment>
<dbReference type="Gene3D" id="1.10.287.70">
    <property type="match status" value="1"/>
</dbReference>
<accession>A0A6P8HDI1</accession>
<evidence type="ECO:0000256" key="9">
    <source>
        <dbReference type="SAM" id="Coils"/>
    </source>
</evidence>
<evidence type="ECO:0000256" key="7">
    <source>
        <dbReference type="ARBA" id="ARBA00023303"/>
    </source>
</evidence>
<evidence type="ECO:0000313" key="12">
    <source>
        <dbReference type="Proteomes" id="UP000515163"/>
    </source>
</evidence>
<keyword evidence="7 8" id="KW-0407">Ion channel</keyword>
<feature type="transmembrane region" description="Helical" evidence="10">
    <location>
        <begin position="177"/>
        <end position="197"/>
    </location>
</feature>
<feature type="transmembrane region" description="Helical" evidence="10">
    <location>
        <begin position="209"/>
        <end position="227"/>
    </location>
</feature>
<reference evidence="13" key="1">
    <citation type="submission" date="2025-08" db="UniProtKB">
        <authorList>
            <consortium name="RefSeq"/>
        </authorList>
    </citation>
    <scope>IDENTIFICATION</scope>
    <source>
        <tissue evidence="13">Tentacle</tissue>
    </source>
</reference>
<keyword evidence="9" id="KW-0175">Coiled coil</keyword>
<dbReference type="GeneID" id="116290250"/>
<feature type="transmembrane region" description="Helical" evidence="10">
    <location>
        <begin position="13"/>
        <end position="34"/>
    </location>
</feature>
<keyword evidence="5 8" id="KW-0406">Ion transport</keyword>
<evidence type="ECO:0000256" key="6">
    <source>
        <dbReference type="ARBA" id="ARBA00023136"/>
    </source>
</evidence>
<feature type="transmembrane region" description="Helical" evidence="10">
    <location>
        <begin position="125"/>
        <end position="142"/>
    </location>
</feature>
<dbReference type="KEGG" id="aten:116290250"/>
<evidence type="ECO:0000256" key="8">
    <source>
        <dbReference type="RuleBase" id="RU003857"/>
    </source>
</evidence>
<evidence type="ECO:0000256" key="2">
    <source>
        <dbReference type="ARBA" id="ARBA00022448"/>
    </source>
</evidence>
<keyword evidence="12" id="KW-1185">Reference proteome</keyword>
<evidence type="ECO:0000256" key="5">
    <source>
        <dbReference type="ARBA" id="ARBA00023065"/>
    </source>
</evidence>
<sequence length="303" mass="34343">MSCQNLNVVTKNFLIRLAIYILYSILGALVFMSIENNAIEEELKNLEKTRIQARNSLAEMQNSTHFFNMTVDQMVAFARRVVQVENELSATPTKWTYDQGYRLTFEIMTTIGYGSTPPKTQTGRLLCVFYTLVGIPIFLYFMKSIGEVLNRGMTSLVRHLEKKVLKRNEDKNVELKVLIGFIIALILDVSLEIIVVAQDKKRDFTVIDAFYCVIITATTVGFGDLTLENELTMIISLSLLSTVLDGVLCYMEKTIEEQINETKGCQCFGLNKNENRNTTEDAEAYGADNKAVTVEDLSRDEKM</sequence>
<feature type="domain" description="Potassium channel" evidence="11">
    <location>
        <begin position="186"/>
        <end position="238"/>
    </location>
</feature>
<dbReference type="InParanoid" id="A0A6P8HDI1"/>
<evidence type="ECO:0000256" key="1">
    <source>
        <dbReference type="ARBA" id="ARBA00004141"/>
    </source>
</evidence>
<keyword evidence="6 10" id="KW-0472">Membrane</keyword>
<evidence type="ECO:0000313" key="13">
    <source>
        <dbReference type="RefSeq" id="XP_031553118.1"/>
    </source>
</evidence>
<dbReference type="Proteomes" id="UP000515163">
    <property type="component" value="Unplaced"/>
</dbReference>
<dbReference type="OrthoDB" id="5970010at2759"/>
<dbReference type="PRINTS" id="PR01333">
    <property type="entry name" value="2POREKCHANEL"/>
</dbReference>
<proteinExistence type="inferred from homology"/>
<dbReference type="PANTHER" id="PTHR11003">
    <property type="entry name" value="POTASSIUM CHANNEL, SUBFAMILY K"/>
    <property type="match status" value="1"/>
</dbReference>
<keyword evidence="3 8" id="KW-0812">Transmembrane</keyword>
<dbReference type="InterPro" id="IPR013099">
    <property type="entry name" value="K_chnl_dom"/>
</dbReference>
<evidence type="ECO:0000256" key="10">
    <source>
        <dbReference type="SAM" id="Phobius"/>
    </source>
</evidence>
<dbReference type="RefSeq" id="XP_031553118.1">
    <property type="nucleotide sequence ID" value="XM_031697258.1"/>
</dbReference>
<gene>
    <name evidence="13" type="primary">LOC116290250</name>
</gene>
<organism evidence="12 13">
    <name type="scientific">Actinia tenebrosa</name>
    <name type="common">Australian red waratah sea anemone</name>
    <dbReference type="NCBI Taxonomy" id="6105"/>
    <lineage>
        <taxon>Eukaryota</taxon>
        <taxon>Metazoa</taxon>
        <taxon>Cnidaria</taxon>
        <taxon>Anthozoa</taxon>
        <taxon>Hexacorallia</taxon>
        <taxon>Actiniaria</taxon>
        <taxon>Actiniidae</taxon>
        <taxon>Actinia</taxon>
    </lineage>
</organism>
<comment type="subcellular location">
    <subcellularLocation>
        <location evidence="1">Membrane</location>
        <topology evidence="1">Multi-pass membrane protein</topology>
    </subcellularLocation>
</comment>
<dbReference type="SUPFAM" id="SSF81324">
    <property type="entry name" value="Voltage-gated potassium channels"/>
    <property type="match status" value="2"/>
</dbReference>
<dbReference type="AlphaFoldDB" id="A0A6P8HDI1"/>
<dbReference type="PANTHER" id="PTHR11003:SF345">
    <property type="entry name" value="TWIK FAMILY OF POTASSIUM CHANNELS PROTEIN 18"/>
    <property type="match status" value="1"/>
</dbReference>
<protein>
    <submittedName>
        <fullName evidence="13">Potassium channel subfamily K member 4-like isoform X1</fullName>
    </submittedName>
</protein>
<dbReference type="Pfam" id="PF07885">
    <property type="entry name" value="Ion_trans_2"/>
    <property type="match status" value="2"/>
</dbReference>
<evidence type="ECO:0000259" key="11">
    <source>
        <dbReference type="Pfam" id="PF07885"/>
    </source>
</evidence>
<feature type="coiled-coil region" evidence="9">
    <location>
        <begin position="29"/>
        <end position="63"/>
    </location>
</feature>
<evidence type="ECO:0000256" key="3">
    <source>
        <dbReference type="ARBA" id="ARBA00022692"/>
    </source>
</evidence>